<sequence>MTIIDWVILGIIGVSGLISLVRGFVKEALSLVSWLVAFLVARYFSGNLATLLEDSISTNSVRWMVAFGILFVATLVVLAMVNFLVTQLVKATGLSGTDRVFGMVFGILRGVIIVVALVYGAQLTGIPQQDLWWQESTIIPYLETLADWARKTLPSAVSQVLAA</sequence>
<dbReference type="Pfam" id="PF02674">
    <property type="entry name" value="Colicin_V"/>
    <property type="match status" value="1"/>
</dbReference>
<dbReference type="InterPro" id="IPR052719">
    <property type="entry name" value="CvpA-like"/>
</dbReference>
<dbReference type="RefSeq" id="WP_076514778.1">
    <property type="nucleotide sequence ID" value="NZ_FTOH01000003.1"/>
</dbReference>
<dbReference type="InterPro" id="IPR003825">
    <property type="entry name" value="Colicin-V_CvpA"/>
</dbReference>
<evidence type="ECO:0000256" key="3">
    <source>
        <dbReference type="ARBA" id="ARBA00022989"/>
    </source>
</evidence>
<dbReference type="GO" id="GO:0009403">
    <property type="term" value="P:toxin biosynthetic process"/>
    <property type="evidence" value="ECO:0007669"/>
    <property type="project" value="InterPro"/>
</dbReference>
<gene>
    <name evidence="6" type="ORF">SAMN05421686_103270</name>
</gene>
<keyword evidence="4 5" id="KW-0472">Membrane</keyword>
<protein>
    <submittedName>
        <fullName evidence="6">Membrane protein required for colicin V production</fullName>
    </submittedName>
</protein>
<dbReference type="OrthoDB" id="9810601at2"/>
<evidence type="ECO:0000313" key="6">
    <source>
        <dbReference type="EMBL" id="SIS68486.1"/>
    </source>
</evidence>
<keyword evidence="7" id="KW-1185">Reference proteome</keyword>
<proteinExistence type="predicted"/>
<dbReference type="EMBL" id="FTOH01000003">
    <property type="protein sequence ID" value="SIS68486.1"/>
    <property type="molecule type" value="Genomic_DNA"/>
</dbReference>
<feature type="transmembrane region" description="Helical" evidence="5">
    <location>
        <begin position="64"/>
        <end position="85"/>
    </location>
</feature>
<dbReference type="AlphaFoldDB" id="A0A1N7L3Z3"/>
<evidence type="ECO:0000256" key="1">
    <source>
        <dbReference type="ARBA" id="ARBA00004141"/>
    </source>
</evidence>
<keyword evidence="3 5" id="KW-1133">Transmembrane helix</keyword>
<evidence type="ECO:0000256" key="5">
    <source>
        <dbReference type="SAM" id="Phobius"/>
    </source>
</evidence>
<feature type="transmembrane region" description="Helical" evidence="5">
    <location>
        <begin position="7"/>
        <end position="25"/>
    </location>
</feature>
<evidence type="ECO:0000256" key="4">
    <source>
        <dbReference type="ARBA" id="ARBA00023136"/>
    </source>
</evidence>
<evidence type="ECO:0000256" key="2">
    <source>
        <dbReference type="ARBA" id="ARBA00022692"/>
    </source>
</evidence>
<feature type="transmembrane region" description="Helical" evidence="5">
    <location>
        <begin position="100"/>
        <end position="121"/>
    </location>
</feature>
<name>A0A1N7L3Z3_9GAMM</name>
<reference evidence="7" key="1">
    <citation type="submission" date="2017-01" db="EMBL/GenBank/DDBJ databases">
        <authorList>
            <person name="Varghese N."/>
            <person name="Submissions S."/>
        </authorList>
    </citation>
    <scope>NUCLEOTIDE SEQUENCE [LARGE SCALE GENOMIC DNA]</scope>
    <source>
        <strain evidence="7">DSM 24913</strain>
    </source>
</reference>
<dbReference type="PANTHER" id="PTHR36926">
    <property type="entry name" value="COLICIN V PRODUCTION PROTEIN"/>
    <property type="match status" value="1"/>
</dbReference>
<dbReference type="GO" id="GO:0016020">
    <property type="term" value="C:membrane"/>
    <property type="evidence" value="ECO:0007669"/>
    <property type="project" value="UniProtKB-SubCell"/>
</dbReference>
<evidence type="ECO:0000313" key="7">
    <source>
        <dbReference type="Proteomes" id="UP000185639"/>
    </source>
</evidence>
<dbReference type="STRING" id="484498.SAMN05421686_103270"/>
<comment type="subcellular location">
    <subcellularLocation>
        <location evidence="1">Membrane</location>
        <topology evidence="1">Multi-pass membrane protein</topology>
    </subcellularLocation>
</comment>
<dbReference type="PANTHER" id="PTHR36926:SF1">
    <property type="entry name" value="COLICIN V PRODUCTION PROTEIN"/>
    <property type="match status" value="1"/>
</dbReference>
<keyword evidence="2 5" id="KW-0812">Transmembrane</keyword>
<accession>A0A1N7L3Z3</accession>
<feature type="transmembrane region" description="Helical" evidence="5">
    <location>
        <begin position="31"/>
        <end position="52"/>
    </location>
</feature>
<organism evidence="6 7">
    <name type="scientific">Thalassolituus maritimus</name>
    <dbReference type="NCBI Taxonomy" id="484498"/>
    <lineage>
        <taxon>Bacteria</taxon>
        <taxon>Pseudomonadati</taxon>
        <taxon>Pseudomonadota</taxon>
        <taxon>Gammaproteobacteria</taxon>
        <taxon>Oceanospirillales</taxon>
        <taxon>Oceanospirillaceae</taxon>
        <taxon>Thalassolituus</taxon>
    </lineage>
</organism>
<dbReference type="Proteomes" id="UP000185639">
    <property type="component" value="Unassembled WGS sequence"/>
</dbReference>